<dbReference type="PANTHER" id="PTHR22726">
    <property type="entry name" value="METALLOENDOPEPTIDASE OMA1"/>
    <property type="match status" value="1"/>
</dbReference>
<dbReference type="PANTHER" id="PTHR22726:SF1">
    <property type="entry name" value="METALLOENDOPEPTIDASE OMA1, MITOCHONDRIAL"/>
    <property type="match status" value="1"/>
</dbReference>
<keyword evidence="1 6" id="KW-0645">Protease</keyword>
<name>A0A1A9LH60_9FLAO</name>
<dbReference type="GO" id="GO:0051603">
    <property type="term" value="P:proteolysis involved in protein catabolic process"/>
    <property type="evidence" value="ECO:0007669"/>
    <property type="project" value="TreeGrafter"/>
</dbReference>
<evidence type="ECO:0000313" key="8">
    <source>
        <dbReference type="EMBL" id="OAD92688.1"/>
    </source>
</evidence>
<evidence type="ECO:0000256" key="5">
    <source>
        <dbReference type="ARBA" id="ARBA00023049"/>
    </source>
</evidence>
<accession>A0A1A9LH60</accession>
<evidence type="ECO:0000256" key="2">
    <source>
        <dbReference type="ARBA" id="ARBA00022723"/>
    </source>
</evidence>
<gene>
    <name evidence="8" type="ORF">A7A78_01910</name>
</gene>
<comment type="cofactor">
    <cofactor evidence="6">
        <name>Zn(2+)</name>
        <dbReference type="ChEBI" id="CHEBI:29105"/>
    </cofactor>
    <text evidence="6">Binds 1 zinc ion per subunit.</text>
</comment>
<dbReference type="InterPro" id="IPR051156">
    <property type="entry name" value="Mito/Outer_Membr_Metalloprot"/>
</dbReference>
<keyword evidence="5 6" id="KW-0482">Metalloprotease</keyword>
<keyword evidence="4 6" id="KW-0862">Zinc</keyword>
<comment type="caution">
    <text evidence="8">The sequence shown here is derived from an EMBL/GenBank/DDBJ whole genome shotgun (WGS) entry which is preliminary data.</text>
</comment>
<proteinExistence type="inferred from homology"/>
<keyword evidence="9" id="KW-1185">Reference proteome</keyword>
<comment type="similarity">
    <text evidence="6">Belongs to the peptidase M48 family.</text>
</comment>
<evidence type="ECO:0000259" key="7">
    <source>
        <dbReference type="Pfam" id="PF01435"/>
    </source>
</evidence>
<dbReference type="AlphaFoldDB" id="A0A1A9LH60"/>
<reference evidence="8 9" key="1">
    <citation type="submission" date="2016-05" db="EMBL/GenBank/DDBJ databases">
        <title>Genome sequencing of Vitellibacter soesokkakensis RSSK-12.</title>
        <authorList>
            <person name="Thevarajoo S."/>
            <person name="Selvaratnam C."/>
            <person name="Goh K.M."/>
            <person name="Chan K.-G."/>
            <person name="Chong C.S."/>
        </authorList>
    </citation>
    <scope>NUCLEOTIDE SEQUENCE [LARGE SCALE GENOMIC DNA]</scope>
    <source>
        <strain evidence="8 9">RSSK-12</strain>
    </source>
</reference>
<dbReference type="GO" id="GO:0046872">
    <property type="term" value="F:metal ion binding"/>
    <property type="evidence" value="ECO:0007669"/>
    <property type="project" value="UniProtKB-KW"/>
</dbReference>
<dbReference type="GO" id="GO:0004222">
    <property type="term" value="F:metalloendopeptidase activity"/>
    <property type="evidence" value="ECO:0007669"/>
    <property type="project" value="InterPro"/>
</dbReference>
<evidence type="ECO:0000256" key="1">
    <source>
        <dbReference type="ARBA" id="ARBA00022670"/>
    </source>
</evidence>
<protein>
    <recommendedName>
        <fullName evidence="7">Peptidase M48 domain-containing protein</fullName>
    </recommendedName>
</protein>
<dbReference type="EMBL" id="LXIE01000001">
    <property type="protein sequence ID" value="OAD92688.1"/>
    <property type="molecule type" value="Genomic_DNA"/>
</dbReference>
<dbReference type="InterPro" id="IPR001915">
    <property type="entry name" value="Peptidase_M48"/>
</dbReference>
<evidence type="ECO:0000313" key="9">
    <source>
        <dbReference type="Proteomes" id="UP000077552"/>
    </source>
</evidence>
<evidence type="ECO:0000256" key="6">
    <source>
        <dbReference type="RuleBase" id="RU003983"/>
    </source>
</evidence>
<evidence type="ECO:0000256" key="4">
    <source>
        <dbReference type="ARBA" id="ARBA00022833"/>
    </source>
</evidence>
<sequence length="435" mass="50951">MKNSLLFIVLFSSALFSQQLKPIDTSDFIQRKILIENFKNEFENFNHKISKEYSGRIKRELIDIYEFSQEEFIHNIEKKEFVFDTRFTDYVAELERKIKSQPNNSGLSDFKILVSKSNNPNAFCMPGGILVINIGLFRFFDNEAQLLSVICHELGHKQLKHPENTVLSKVTLNNSDALKARVRSIEKSKAGQNDEAFSLLKHILYSEGGKRRMEEQAADSLGYLLYKKAGPTNSNYLDALYRLKEFDSIPSISISKEDYQTLFDLPDQKFKEDWLQVEDFSKYNYDFYKEKISKDSLKTHPEIDARILKLKNDFSELDVAFDSVPKIDTTSSFYQLKLLAKQEVITNYIEKGEYGKGIYVNIKRLLETPKNNYLKSQLGQNFLLLYEAKKQYTFNKFVEYVTPEMEDESYIRFLSFLWNLNLAEIKIISEYYLQN</sequence>
<feature type="domain" description="Peptidase M48" evidence="7">
    <location>
        <begin position="92"/>
        <end position="312"/>
    </location>
</feature>
<dbReference type="STRING" id="1385699.A7A78_01910"/>
<evidence type="ECO:0000256" key="3">
    <source>
        <dbReference type="ARBA" id="ARBA00022801"/>
    </source>
</evidence>
<dbReference type="Gene3D" id="3.30.2010.10">
    <property type="entry name" value="Metalloproteases ('zincins'), catalytic domain"/>
    <property type="match status" value="1"/>
</dbReference>
<dbReference type="Pfam" id="PF01435">
    <property type="entry name" value="Peptidase_M48"/>
    <property type="match status" value="1"/>
</dbReference>
<keyword evidence="3 6" id="KW-0378">Hydrolase</keyword>
<dbReference type="RefSeq" id="WP_068760690.1">
    <property type="nucleotide sequence ID" value="NZ_LXIE01000001.1"/>
</dbReference>
<organism evidence="8 9">
    <name type="scientific">Aequorivita soesokkakensis</name>
    <dbReference type="NCBI Taxonomy" id="1385699"/>
    <lineage>
        <taxon>Bacteria</taxon>
        <taxon>Pseudomonadati</taxon>
        <taxon>Bacteroidota</taxon>
        <taxon>Flavobacteriia</taxon>
        <taxon>Flavobacteriales</taxon>
        <taxon>Flavobacteriaceae</taxon>
        <taxon>Aequorivita</taxon>
    </lineage>
</organism>
<keyword evidence="2" id="KW-0479">Metal-binding</keyword>
<dbReference type="Proteomes" id="UP000077552">
    <property type="component" value="Unassembled WGS sequence"/>
</dbReference>
<dbReference type="GO" id="GO:0016020">
    <property type="term" value="C:membrane"/>
    <property type="evidence" value="ECO:0007669"/>
    <property type="project" value="TreeGrafter"/>
</dbReference>